<proteinExistence type="predicted"/>
<dbReference type="SUPFAM" id="SSF46785">
    <property type="entry name" value="Winged helix' DNA-binding domain"/>
    <property type="match status" value="1"/>
</dbReference>
<dbReference type="AlphaFoldDB" id="A0AAV4XDP4"/>
<sequence>MDLESRVLELIVQNPNGVNNKMLQSANPSTGVAELVEVINKLTAVESTTSLPSPQFLHFLTFSCEIKCDPTHIGQRLGRG</sequence>
<reference evidence="1 2" key="1">
    <citation type="submission" date="2021-06" db="EMBL/GenBank/DDBJ databases">
        <title>Caerostris extrusa draft genome.</title>
        <authorList>
            <person name="Kono N."/>
            <person name="Arakawa K."/>
        </authorList>
    </citation>
    <scope>NUCLEOTIDE SEQUENCE [LARGE SCALE GENOMIC DNA]</scope>
</reference>
<accession>A0AAV4XDP4</accession>
<gene>
    <name evidence="1" type="ORF">CEXT_325291</name>
</gene>
<dbReference type="Gene3D" id="1.10.10.10">
    <property type="entry name" value="Winged helix-like DNA-binding domain superfamily/Winged helix DNA-binding domain"/>
    <property type="match status" value="1"/>
</dbReference>
<name>A0AAV4XDP4_CAEEX</name>
<dbReference type="InterPro" id="IPR036390">
    <property type="entry name" value="WH_DNA-bd_sf"/>
</dbReference>
<dbReference type="Proteomes" id="UP001054945">
    <property type="component" value="Unassembled WGS sequence"/>
</dbReference>
<evidence type="ECO:0000313" key="1">
    <source>
        <dbReference type="EMBL" id="GIY92086.1"/>
    </source>
</evidence>
<comment type="caution">
    <text evidence="1">The sequence shown here is derived from an EMBL/GenBank/DDBJ whole genome shotgun (WGS) entry which is preliminary data.</text>
</comment>
<organism evidence="1 2">
    <name type="scientific">Caerostris extrusa</name>
    <name type="common">Bark spider</name>
    <name type="synonym">Caerostris bankana</name>
    <dbReference type="NCBI Taxonomy" id="172846"/>
    <lineage>
        <taxon>Eukaryota</taxon>
        <taxon>Metazoa</taxon>
        <taxon>Ecdysozoa</taxon>
        <taxon>Arthropoda</taxon>
        <taxon>Chelicerata</taxon>
        <taxon>Arachnida</taxon>
        <taxon>Araneae</taxon>
        <taxon>Araneomorphae</taxon>
        <taxon>Entelegynae</taxon>
        <taxon>Araneoidea</taxon>
        <taxon>Araneidae</taxon>
        <taxon>Caerostris</taxon>
    </lineage>
</organism>
<evidence type="ECO:0000313" key="2">
    <source>
        <dbReference type="Proteomes" id="UP001054945"/>
    </source>
</evidence>
<keyword evidence="2" id="KW-1185">Reference proteome</keyword>
<dbReference type="InterPro" id="IPR036388">
    <property type="entry name" value="WH-like_DNA-bd_sf"/>
</dbReference>
<protein>
    <submittedName>
        <fullName evidence="1">Uncharacterized protein</fullName>
    </submittedName>
</protein>
<dbReference type="EMBL" id="BPLR01000092">
    <property type="protein sequence ID" value="GIY92086.1"/>
    <property type="molecule type" value="Genomic_DNA"/>
</dbReference>